<dbReference type="AlphaFoldDB" id="A0A3P7L6M0"/>
<sequence length="351" mass="36905">MANAWIQWSTLPNMSIPETWTDGFTGQGVTVAVLVNFGHADLRKAVDSRISYNFVDVGATIKPKPGNDQTHGTRCAGIIAMTANNSMCGIGVAYNVKLGGLKMLDESQILNDAIEGDSLAYKSDLIDIYSASWGPRDDGRSAERPGSLAQKALDYGATHAILQGRHGLGSIYVWASGNGGMEDDDCAMDGYASNLHTITLGVASSLGTPPWYAEGCSAVLASVTEGTEGTEASTGMVTTDVGNKCVRFSGSSAAAPLGAGVIALALEANPLLSQRDVQHLIVRSSVEQSLVKAFPSQWVINGAGLPFSRYLGYGVLNAQKLTKAAKKWKRVGPLSSCAKEIAVSNGFVRNL</sequence>
<dbReference type="Pfam" id="PF00082">
    <property type="entry name" value="Peptidase_S8"/>
    <property type="match status" value="1"/>
</dbReference>
<dbReference type="GO" id="GO:0005802">
    <property type="term" value="C:trans-Golgi network"/>
    <property type="evidence" value="ECO:0007669"/>
    <property type="project" value="TreeGrafter"/>
</dbReference>
<dbReference type="OrthoDB" id="300641at2759"/>
<protein>
    <recommendedName>
        <fullName evidence="5">Peptidase S8/S53 domain-containing protein</fullName>
    </recommendedName>
</protein>
<dbReference type="Gene3D" id="3.40.50.200">
    <property type="entry name" value="Peptidase S8/S53 domain"/>
    <property type="match status" value="1"/>
</dbReference>
<gene>
    <name evidence="6" type="ORF">SVUK_LOCUS9796</name>
</gene>
<evidence type="ECO:0000256" key="4">
    <source>
        <dbReference type="PROSITE-ProRule" id="PRU01240"/>
    </source>
</evidence>
<name>A0A3P7L6M0_STRVU</name>
<comment type="similarity">
    <text evidence="4">Belongs to the peptidase S8 family.</text>
</comment>
<dbReference type="EMBL" id="UYYB01094650">
    <property type="protein sequence ID" value="VDM74798.1"/>
    <property type="molecule type" value="Genomic_DNA"/>
</dbReference>
<dbReference type="SUPFAM" id="SSF52743">
    <property type="entry name" value="Subtilisin-like"/>
    <property type="match status" value="1"/>
</dbReference>
<evidence type="ECO:0000256" key="2">
    <source>
        <dbReference type="ARBA" id="ARBA00022801"/>
    </source>
</evidence>
<dbReference type="InterPro" id="IPR034182">
    <property type="entry name" value="Kexin/furin"/>
</dbReference>
<dbReference type="InterPro" id="IPR000209">
    <property type="entry name" value="Peptidase_S8/S53_dom"/>
</dbReference>
<reference evidence="6 7" key="1">
    <citation type="submission" date="2018-11" db="EMBL/GenBank/DDBJ databases">
        <authorList>
            <consortium name="Pathogen Informatics"/>
        </authorList>
    </citation>
    <scope>NUCLEOTIDE SEQUENCE [LARGE SCALE GENOMIC DNA]</scope>
</reference>
<keyword evidence="3" id="KW-0720">Serine protease</keyword>
<keyword evidence="1" id="KW-0645">Protease</keyword>
<evidence type="ECO:0000259" key="5">
    <source>
        <dbReference type="Pfam" id="PF00082"/>
    </source>
</evidence>
<dbReference type="GO" id="GO:0004252">
    <property type="term" value="F:serine-type endopeptidase activity"/>
    <property type="evidence" value="ECO:0007669"/>
    <property type="project" value="InterPro"/>
</dbReference>
<keyword evidence="7" id="KW-1185">Reference proteome</keyword>
<dbReference type="InterPro" id="IPR015500">
    <property type="entry name" value="Peptidase_S8_subtilisin-rel"/>
</dbReference>
<dbReference type="PANTHER" id="PTHR42884">
    <property type="entry name" value="PROPROTEIN CONVERTASE SUBTILISIN/KEXIN-RELATED"/>
    <property type="match status" value="1"/>
</dbReference>
<dbReference type="PANTHER" id="PTHR42884:SF33">
    <property type="entry name" value="ENDOPROTEASE AEX-5"/>
    <property type="match status" value="1"/>
</dbReference>
<keyword evidence="2" id="KW-0378">Hydrolase</keyword>
<dbReference type="InterPro" id="IPR022398">
    <property type="entry name" value="Peptidase_S8_His-AS"/>
</dbReference>
<dbReference type="PRINTS" id="PR00723">
    <property type="entry name" value="SUBTILISIN"/>
</dbReference>
<accession>A0A3P7L6M0</accession>
<dbReference type="PROSITE" id="PS51892">
    <property type="entry name" value="SUBTILASE"/>
    <property type="match status" value="1"/>
</dbReference>
<evidence type="ECO:0000313" key="6">
    <source>
        <dbReference type="EMBL" id="VDM74798.1"/>
    </source>
</evidence>
<evidence type="ECO:0000256" key="3">
    <source>
        <dbReference type="ARBA" id="ARBA00022825"/>
    </source>
</evidence>
<feature type="domain" description="Peptidase S8/S53" evidence="5">
    <location>
        <begin position="26"/>
        <end position="289"/>
    </location>
</feature>
<organism evidence="6 7">
    <name type="scientific">Strongylus vulgaris</name>
    <name type="common">Blood worm</name>
    <dbReference type="NCBI Taxonomy" id="40348"/>
    <lineage>
        <taxon>Eukaryota</taxon>
        <taxon>Metazoa</taxon>
        <taxon>Ecdysozoa</taxon>
        <taxon>Nematoda</taxon>
        <taxon>Chromadorea</taxon>
        <taxon>Rhabditida</taxon>
        <taxon>Rhabditina</taxon>
        <taxon>Rhabditomorpha</taxon>
        <taxon>Strongyloidea</taxon>
        <taxon>Strongylidae</taxon>
        <taxon>Strongylus</taxon>
    </lineage>
</organism>
<evidence type="ECO:0000256" key="1">
    <source>
        <dbReference type="ARBA" id="ARBA00022670"/>
    </source>
</evidence>
<dbReference type="Proteomes" id="UP000270094">
    <property type="component" value="Unassembled WGS sequence"/>
</dbReference>
<dbReference type="GO" id="GO:0016485">
    <property type="term" value="P:protein processing"/>
    <property type="evidence" value="ECO:0007669"/>
    <property type="project" value="TreeGrafter"/>
</dbReference>
<dbReference type="PROSITE" id="PS00137">
    <property type="entry name" value="SUBTILASE_HIS"/>
    <property type="match status" value="1"/>
</dbReference>
<proteinExistence type="inferred from homology"/>
<dbReference type="GO" id="GO:0000139">
    <property type="term" value="C:Golgi membrane"/>
    <property type="evidence" value="ECO:0007669"/>
    <property type="project" value="TreeGrafter"/>
</dbReference>
<comment type="caution">
    <text evidence="4">Lacks conserved residue(s) required for the propagation of feature annotation.</text>
</comment>
<dbReference type="InterPro" id="IPR036852">
    <property type="entry name" value="Peptidase_S8/S53_dom_sf"/>
</dbReference>
<dbReference type="CDD" id="cd04059">
    <property type="entry name" value="Peptidases_S8_Protein_convertases_Kexins_Furin-like"/>
    <property type="match status" value="1"/>
</dbReference>
<evidence type="ECO:0000313" key="7">
    <source>
        <dbReference type="Proteomes" id="UP000270094"/>
    </source>
</evidence>